<comment type="caution">
    <text evidence="2">The sequence shown here is derived from an EMBL/GenBank/DDBJ whole genome shotgun (WGS) entry which is preliminary data.</text>
</comment>
<organism evidence="2 3">
    <name type="scientific">Perkinsus olseni</name>
    <name type="common">Perkinsus atlanticus</name>
    <dbReference type="NCBI Taxonomy" id="32597"/>
    <lineage>
        <taxon>Eukaryota</taxon>
        <taxon>Sar</taxon>
        <taxon>Alveolata</taxon>
        <taxon>Perkinsozoa</taxon>
        <taxon>Perkinsea</taxon>
        <taxon>Perkinsida</taxon>
        <taxon>Perkinsidae</taxon>
        <taxon>Perkinsus</taxon>
    </lineage>
</organism>
<dbReference type="AlphaFoldDB" id="A0A7J6TBY3"/>
<evidence type="ECO:0000256" key="1">
    <source>
        <dbReference type="SAM" id="Phobius"/>
    </source>
</evidence>
<accession>A0A7J6TBY3</accession>
<feature type="non-terminal residue" evidence="2">
    <location>
        <position position="1"/>
    </location>
</feature>
<dbReference type="Proteomes" id="UP000574390">
    <property type="component" value="Unassembled WGS sequence"/>
</dbReference>
<keyword evidence="1" id="KW-0812">Transmembrane</keyword>
<evidence type="ECO:0000313" key="2">
    <source>
        <dbReference type="EMBL" id="KAF4742262.1"/>
    </source>
</evidence>
<protein>
    <submittedName>
        <fullName evidence="2">Uncharacterized protein</fullName>
    </submittedName>
</protein>
<evidence type="ECO:0000313" key="3">
    <source>
        <dbReference type="Proteomes" id="UP000574390"/>
    </source>
</evidence>
<gene>
    <name evidence="2" type="ORF">FOZ62_000598</name>
</gene>
<reference evidence="2 3" key="1">
    <citation type="submission" date="2020-04" db="EMBL/GenBank/DDBJ databases">
        <title>Perkinsus olseni comparative genomics.</title>
        <authorList>
            <person name="Bogema D.R."/>
        </authorList>
    </citation>
    <scope>NUCLEOTIDE SEQUENCE [LARGE SCALE GENOMIC DNA]</scope>
    <source>
        <strain evidence="2">ATCC PRA-205</strain>
    </source>
</reference>
<sequence length="132" mass="13666">VFGIFTMIGMISRGLVNRGLYRAFCTTAAKATGAAAPTAAAAASTTKAASATTTKVAGGARSGPGLFARMRSFTGGFTLASALGFYLIFVQLQGMTDEVRAAVHDVAVRQARLEEKVRKIEASTKEQTGKSA</sequence>
<name>A0A7J6TBY3_PEROL</name>
<proteinExistence type="predicted"/>
<keyword evidence="1" id="KW-0472">Membrane</keyword>
<keyword evidence="1" id="KW-1133">Transmembrane helix</keyword>
<feature type="transmembrane region" description="Helical" evidence="1">
    <location>
        <begin position="72"/>
        <end position="90"/>
    </location>
</feature>
<dbReference type="EMBL" id="JABANM010008647">
    <property type="protein sequence ID" value="KAF4742262.1"/>
    <property type="molecule type" value="Genomic_DNA"/>
</dbReference>